<proteinExistence type="predicted"/>
<keyword evidence="2" id="KW-1185">Reference proteome</keyword>
<reference evidence="1" key="1">
    <citation type="journal article" date="2015" name="ISME J.">
        <title>Draft Genome Sequence of Streptomyces incarnatus NRRL8089, which Produces the Nucleoside Antibiotic Sinefungin.</title>
        <authorList>
            <person name="Oshima K."/>
            <person name="Hattori M."/>
            <person name="Shimizu H."/>
            <person name="Fukuda K."/>
            <person name="Nemoto M."/>
            <person name="Inagaki K."/>
            <person name="Tamura T."/>
        </authorList>
    </citation>
    <scope>NUCLEOTIDE SEQUENCE</scope>
    <source>
        <strain evidence="1">FACHB-1277</strain>
    </source>
</reference>
<protein>
    <submittedName>
        <fullName evidence="1">Uncharacterized protein</fullName>
    </submittedName>
</protein>
<reference evidence="1" key="2">
    <citation type="submission" date="2020-08" db="EMBL/GenBank/DDBJ databases">
        <authorList>
            <person name="Chen M."/>
            <person name="Teng W."/>
            <person name="Zhao L."/>
            <person name="Hu C."/>
            <person name="Zhou Y."/>
            <person name="Han B."/>
            <person name="Song L."/>
            <person name="Shu W."/>
        </authorList>
    </citation>
    <scope>NUCLEOTIDE SEQUENCE</scope>
    <source>
        <strain evidence="1">FACHB-1277</strain>
    </source>
</reference>
<accession>A0A926UPF7</accession>
<evidence type="ECO:0000313" key="1">
    <source>
        <dbReference type="EMBL" id="MBD2148577.1"/>
    </source>
</evidence>
<comment type="caution">
    <text evidence="1">The sequence shown here is derived from an EMBL/GenBank/DDBJ whole genome shotgun (WGS) entry which is preliminary data.</text>
</comment>
<organism evidence="1 2">
    <name type="scientific">Pseudanabaena cinerea FACHB-1277</name>
    <dbReference type="NCBI Taxonomy" id="2949581"/>
    <lineage>
        <taxon>Bacteria</taxon>
        <taxon>Bacillati</taxon>
        <taxon>Cyanobacteriota</taxon>
        <taxon>Cyanophyceae</taxon>
        <taxon>Pseudanabaenales</taxon>
        <taxon>Pseudanabaenaceae</taxon>
        <taxon>Pseudanabaena</taxon>
        <taxon>Pseudanabaena cinerea</taxon>
    </lineage>
</organism>
<dbReference type="EMBL" id="JACJPY010000001">
    <property type="protein sequence ID" value="MBD2148577.1"/>
    <property type="molecule type" value="Genomic_DNA"/>
</dbReference>
<dbReference type="RefSeq" id="WP_190348920.1">
    <property type="nucleotide sequence ID" value="NZ_JACJPY010000001.1"/>
</dbReference>
<dbReference type="Proteomes" id="UP000631421">
    <property type="component" value="Unassembled WGS sequence"/>
</dbReference>
<name>A0A926UPF7_9CYAN</name>
<gene>
    <name evidence="1" type="ORF">H6F44_00310</name>
</gene>
<evidence type="ECO:0000313" key="2">
    <source>
        <dbReference type="Proteomes" id="UP000631421"/>
    </source>
</evidence>
<dbReference type="AlphaFoldDB" id="A0A926UPF7"/>
<sequence length="105" mass="12338">MRVKIDNEVLFIHREDVPKYNKQGAIVRNSYFWALRSIAGRANSRYDWEYESEVWIALQRMLISFAESGYLPTRETLLEFDDSTDAIPPELRLVSTRIDGEPSWP</sequence>